<feature type="non-terminal residue" evidence="1">
    <location>
        <position position="1"/>
    </location>
</feature>
<dbReference type="Proteomes" id="UP000789920">
    <property type="component" value="Unassembled WGS sequence"/>
</dbReference>
<gene>
    <name evidence="1" type="ORF">RPERSI_LOCUS5643</name>
</gene>
<reference evidence="1" key="1">
    <citation type="submission" date="2021-06" db="EMBL/GenBank/DDBJ databases">
        <authorList>
            <person name="Kallberg Y."/>
            <person name="Tangrot J."/>
            <person name="Rosling A."/>
        </authorList>
    </citation>
    <scope>NUCLEOTIDE SEQUENCE</scope>
    <source>
        <strain evidence="1">MA461A</strain>
    </source>
</reference>
<organism evidence="1 2">
    <name type="scientific">Racocetra persica</name>
    <dbReference type="NCBI Taxonomy" id="160502"/>
    <lineage>
        <taxon>Eukaryota</taxon>
        <taxon>Fungi</taxon>
        <taxon>Fungi incertae sedis</taxon>
        <taxon>Mucoromycota</taxon>
        <taxon>Glomeromycotina</taxon>
        <taxon>Glomeromycetes</taxon>
        <taxon>Diversisporales</taxon>
        <taxon>Gigasporaceae</taxon>
        <taxon>Racocetra</taxon>
    </lineage>
</organism>
<sequence>MPRKFKKQYGHPKRQSKKFDKEKQKEVVDKVQQKDKALQILFY</sequence>
<name>A0ACA9MJG2_9GLOM</name>
<accession>A0ACA9MJG2</accession>
<comment type="caution">
    <text evidence="1">The sequence shown here is derived from an EMBL/GenBank/DDBJ whole genome shotgun (WGS) entry which is preliminary data.</text>
</comment>
<keyword evidence="2" id="KW-1185">Reference proteome</keyword>
<feature type="non-terminal residue" evidence="1">
    <location>
        <position position="43"/>
    </location>
</feature>
<dbReference type="EMBL" id="CAJVQC010008527">
    <property type="protein sequence ID" value="CAG8593702.1"/>
    <property type="molecule type" value="Genomic_DNA"/>
</dbReference>
<evidence type="ECO:0000313" key="2">
    <source>
        <dbReference type="Proteomes" id="UP000789920"/>
    </source>
</evidence>
<protein>
    <submittedName>
        <fullName evidence="1">23436_t:CDS:1</fullName>
    </submittedName>
</protein>
<proteinExistence type="predicted"/>
<evidence type="ECO:0000313" key="1">
    <source>
        <dbReference type="EMBL" id="CAG8593702.1"/>
    </source>
</evidence>